<evidence type="ECO:0000313" key="1">
    <source>
        <dbReference type="EMBL" id="WVZ21550.1"/>
    </source>
</evidence>
<dbReference type="AlphaFoldDB" id="A0AAQ3P5X0"/>
<protein>
    <submittedName>
        <fullName evidence="1">Uncharacterized protein</fullName>
    </submittedName>
</protein>
<evidence type="ECO:0000313" key="2">
    <source>
        <dbReference type="Proteomes" id="UP001374535"/>
    </source>
</evidence>
<dbReference type="Proteomes" id="UP001374535">
    <property type="component" value="Chromosome 2"/>
</dbReference>
<keyword evidence="2" id="KW-1185">Reference proteome</keyword>
<name>A0AAQ3P5X0_VIGMU</name>
<gene>
    <name evidence="1" type="ORF">V8G54_008872</name>
</gene>
<dbReference type="EMBL" id="CP144699">
    <property type="protein sequence ID" value="WVZ21550.1"/>
    <property type="molecule type" value="Genomic_DNA"/>
</dbReference>
<accession>A0AAQ3P5X0</accession>
<proteinExistence type="predicted"/>
<organism evidence="1 2">
    <name type="scientific">Vigna mungo</name>
    <name type="common">Black gram</name>
    <name type="synonym">Phaseolus mungo</name>
    <dbReference type="NCBI Taxonomy" id="3915"/>
    <lineage>
        <taxon>Eukaryota</taxon>
        <taxon>Viridiplantae</taxon>
        <taxon>Streptophyta</taxon>
        <taxon>Embryophyta</taxon>
        <taxon>Tracheophyta</taxon>
        <taxon>Spermatophyta</taxon>
        <taxon>Magnoliopsida</taxon>
        <taxon>eudicotyledons</taxon>
        <taxon>Gunneridae</taxon>
        <taxon>Pentapetalae</taxon>
        <taxon>rosids</taxon>
        <taxon>fabids</taxon>
        <taxon>Fabales</taxon>
        <taxon>Fabaceae</taxon>
        <taxon>Papilionoideae</taxon>
        <taxon>50 kb inversion clade</taxon>
        <taxon>NPAAA clade</taxon>
        <taxon>indigoferoid/millettioid clade</taxon>
        <taxon>Phaseoleae</taxon>
        <taxon>Vigna</taxon>
    </lineage>
</organism>
<reference evidence="1 2" key="1">
    <citation type="journal article" date="2023" name="Life. Sci Alliance">
        <title>Evolutionary insights into 3D genome organization and epigenetic landscape of Vigna mungo.</title>
        <authorList>
            <person name="Junaid A."/>
            <person name="Singh B."/>
            <person name="Bhatia S."/>
        </authorList>
    </citation>
    <scope>NUCLEOTIDE SEQUENCE [LARGE SCALE GENOMIC DNA]</scope>
    <source>
        <strain evidence="1">Urdbean</strain>
    </source>
</reference>
<sequence length="156" mass="18707">MKFVKECSQIDDKTLMMTLMSTLTTKKSDVLLSMHEHMIEMTNITTKLKSLGMIVDENFSYSNYFELLMFTYDLFQMNYNTMKDKWNMHELHNLLVQEEIGLKNLGSHYVHYMRNQGVGKKVLKLILMMIKIRRRCIRYICKTKLLMAYQRPKICR</sequence>